<evidence type="ECO:0008006" key="4">
    <source>
        <dbReference type="Google" id="ProtNLM"/>
    </source>
</evidence>
<name>A0ABN9RXU8_9DINO</name>
<protein>
    <recommendedName>
        <fullName evidence="4">Heterokaryon incompatibility domain-containing protein</fullName>
    </recommendedName>
</protein>
<evidence type="ECO:0000256" key="1">
    <source>
        <dbReference type="SAM" id="MobiDB-lite"/>
    </source>
</evidence>
<feature type="region of interest" description="Disordered" evidence="1">
    <location>
        <begin position="92"/>
        <end position="125"/>
    </location>
</feature>
<sequence length="478" mass="51459">MTASAIADTATTTAALASTSLTSSVAAGDTELPVESTVGFDVGGSIEIEGGGNRESGLIVSIGSITLASGLANGYPLGSTVTYVTPPLPGTSTSSAMATSTSAPPPPTVTSATPSSSTAARTSAGPMIDQDQISDASTVVVVGIVGSCLACGTMCAVLCCLSRRFFSRGGDLEVEVGHPDPSKDGLSEVQVEPKIVEEDLEAELGHPGPFSDDDSEAEIGHPGLDETGDQVTQNDLRKSMDFWFIPVSEIMRMPVDAPIPRHQTCRDMGLLVKRRIDIDDVLSGNLCVDTAAVSHRWPVSEHFDPQCTKLSKLQEVLPRTPSIKWLWIDWICAPQWHDGGRTDEEEVEFKMILKHILPFIFLGCKVIVLYERIYNQRFWPNVECWIATKMATPHGLVPASDDRLRVLVHGIHSAGGHDKANLAQVLEYWHRATAQEAITILSHDDILVTNAKDKEVNLKVVASLNEQIRCHHSSLHVV</sequence>
<feature type="compositionally biased region" description="Low complexity" evidence="1">
    <location>
        <begin position="109"/>
        <end position="125"/>
    </location>
</feature>
<keyword evidence="3" id="KW-1185">Reference proteome</keyword>
<dbReference type="EMBL" id="CAUYUJ010008447">
    <property type="protein sequence ID" value="CAK0823992.1"/>
    <property type="molecule type" value="Genomic_DNA"/>
</dbReference>
<reference evidence="2" key="1">
    <citation type="submission" date="2023-10" db="EMBL/GenBank/DDBJ databases">
        <authorList>
            <person name="Chen Y."/>
            <person name="Shah S."/>
            <person name="Dougan E. K."/>
            <person name="Thang M."/>
            <person name="Chan C."/>
        </authorList>
    </citation>
    <scope>NUCLEOTIDE SEQUENCE [LARGE SCALE GENOMIC DNA]</scope>
</reference>
<dbReference type="Proteomes" id="UP001189429">
    <property type="component" value="Unassembled WGS sequence"/>
</dbReference>
<organism evidence="2 3">
    <name type="scientific">Prorocentrum cordatum</name>
    <dbReference type="NCBI Taxonomy" id="2364126"/>
    <lineage>
        <taxon>Eukaryota</taxon>
        <taxon>Sar</taxon>
        <taxon>Alveolata</taxon>
        <taxon>Dinophyceae</taxon>
        <taxon>Prorocentrales</taxon>
        <taxon>Prorocentraceae</taxon>
        <taxon>Prorocentrum</taxon>
    </lineage>
</organism>
<proteinExistence type="predicted"/>
<feature type="compositionally biased region" description="Low complexity" evidence="1">
    <location>
        <begin position="92"/>
        <end position="102"/>
    </location>
</feature>
<feature type="region of interest" description="Disordered" evidence="1">
    <location>
        <begin position="204"/>
        <end position="231"/>
    </location>
</feature>
<comment type="caution">
    <text evidence="2">The sequence shown here is derived from an EMBL/GenBank/DDBJ whole genome shotgun (WGS) entry which is preliminary data.</text>
</comment>
<accession>A0ABN9RXU8</accession>
<evidence type="ECO:0000313" key="2">
    <source>
        <dbReference type="EMBL" id="CAK0823992.1"/>
    </source>
</evidence>
<evidence type="ECO:0000313" key="3">
    <source>
        <dbReference type="Proteomes" id="UP001189429"/>
    </source>
</evidence>
<gene>
    <name evidence="2" type="ORF">PCOR1329_LOCUS24527</name>
</gene>